<sequence length="82" mass="9830">MPIFRFRLKIDLTLLVISNLYKLTLFITREFARFLADGLEYARNGKICHFLLSEIGRLHLLRFIFPKFMFLNSQIKTDDFDL</sequence>
<comment type="caution">
    <text evidence="1">The sequence shown here is derived from an EMBL/GenBank/DDBJ whole genome shotgun (WGS) entry which is preliminary data.</text>
</comment>
<organism evidence="1 2">
    <name type="scientific">Segatella copri</name>
    <dbReference type="NCBI Taxonomy" id="165179"/>
    <lineage>
        <taxon>Bacteria</taxon>
        <taxon>Pseudomonadati</taxon>
        <taxon>Bacteroidota</taxon>
        <taxon>Bacteroidia</taxon>
        <taxon>Bacteroidales</taxon>
        <taxon>Prevotellaceae</taxon>
        <taxon>Segatella</taxon>
    </lineage>
</organism>
<evidence type="ECO:0000313" key="1">
    <source>
        <dbReference type="EMBL" id="RHG69337.1"/>
    </source>
</evidence>
<dbReference type="EMBL" id="QRIN01000002">
    <property type="protein sequence ID" value="RHG69337.1"/>
    <property type="molecule type" value="Genomic_DNA"/>
</dbReference>
<proteinExistence type="predicted"/>
<evidence type="ECO:0000313" key="2">
    <source>
        <dbReference type="Proteomes" id="UP000286501"/>
    </source>
</evidence>
<gene>
    <name evidence="1" type="ORF">DW250_00810</name>
</gene>
<protein>
    <submittedName>
        <fullName evidence="1">Uncharacterized protein</fullName>
    </submittedName>
</protein>
<dbReference type="AlphaFoldDB" id="A0A3R6HR79"/>
<accession>A0A3R6HR79</accession>
<reference evidence="1 2" key="1">
    <citation type="submission" date="2018-08" db="EMBL/GenBank/DDBJ databases">
        <title>A genome reference for cultivated species of the human gut microbiota.</title>
        <authorList>
            <person name="Zou Y."/>
            <person name="Xue W."/>
            <person name="Luo G."/>
        </authorList>
    </citation>
    <scope>NUCLEOTIDE SEQUENCE [LARGE SCALE GENOMIC DNA]</scope>
    <source>
        <strain evidence="1 2">AM22-1</strain>
    </source>
</reference>
<name>A0A3R6HR79_9BACT</name>
<dbReference type="Proteomes" id="UP000286501">
    <property type="component" value="Unassembled WGS sequence"/>
</dbReference>